<gene>
    <name evidence="14" type="ORF">KABA2_01S11000</name>
</gene>
<dbReference type="InterPro" id="IPR007861">
    <property type="entry name" value="DNA_mismatch_repair_MutS_clamp"/>
</dbReference>
<dbReference type="Gene3D" id="3.40.50.300">
    <property type="entry name" value="P-loop containing nucleotide triphosphate hydrolases"/>
    <property type="match status" value="1"/>
</dbReference>
<evidence type="ECO:0000256" key="6">
    <source>
        <dbReference type="ARBA" id="ARBA00022763"/>
    </source>
</evidence>
<keyword evidence="6" id="KW-0227">DNA damage</keyword>
<dbReference type="GO" id="GO:0030983">
    <property type="term" value="F:mismatched DNA binding"/>
    <property type="evidence" value="ECO:0007669"/>
    <property type="project" value="InterPro"/>
</dbReference>
<dbReference type="InterPro" id="IPR000432">
    <property type="entry name" value="DNA_mismatch_repair_MutS_C"/>
</dbReference>
<keyword evidence="5" id="KW-0547">Nucleotide-binding</keyword>
<dbReference type="PANTHER" id="PTHR11361">
    <property type="entry name" value="DNA MISMATCH REPAIR PROTEIN MUTS FAMILY MEMBER"/>
    <property type="match status" value="1"/>
</dbReference>
<accession>A0A8H2VBQ2</accession>
<comment type="caution">
    <text evidence="14">The sequence shown here is derived from an EMBL/GenBank/DDBJ whole genome shotgun (WGS) entry which is preliminary data.</text>
</comment>
<evidence type="ECO:0000256" key="10">
    <source>
        <dbReference type="ARBA" id="ARBA00023242"/>
    </source>
</evidence>
<evidence type="ECO:0000259" key="13">
    <source>
        <dbReference type="PROSITE" id="PS00486"/>
    </source>
</evidence>
<dbReference type="Pfam" id="PF01624">
    <property type="entry name" value="MutS_I"/>
    <property type="match status" value="1"/>
</dbReference>
<feature type="region of interest" description="Disordered" evidence="12">
    <location>
        <begin position="142"/>
        <end position="165"/>
    </location>
</feature>
<dbReference type="GO" id="GO:0006312">
    <property type="term" value="P:mitotic recombination"/>
    <property type="evidence" value="ECO:0007669"/>
    <property type="project" value="TreeGrafter"/>
</dbReference>
<dbReference type="AlphaFoldDB" id="A0A8H2VBQ2"/>
<dbReference type="SUPFAM" id="SSF55271">
    <property type="entry name" value="DNA repair protein MutS, domain I"/>
    <property type="match status" value="1"/>
</dbReference>
<keyword evidence="7" id="KW-0067">ATP-binding</keyword>
<sequence>MSKQSTISRFFKSVKKEDNEISVSNEFQESQLGTSQETSICLDDLNDDELLNEQSFNERNKNIEPMTPKTMNTNSFPVRETDPSDDIFAENVKWKYQTANNDVTSNHLININQQINEFDKKLNNIMKKRSFGISGSIIDDEQLDNLSDSPEMPSKKRKTNDSRKLTPLDQQVKDLKLKNMDKLLVIRVGYKYKCFAQDAVAASKILHIRLIPGKLTMDESNPQDVNYKQFAYCSFPDIRLNVHLQRLLYHNLIVSVVEQSETTAIKKNSTNKSSVFVREIANTFSKATYGVNNSFNSSRTKGEILGNSKSIWVLSIQDVNNILLKYVLFSINLNSGEIVFDEITENRQSTDSLHTRIKYLQPTECVIISKNTLSANICNLFKNIDCTIHHDTENSEFESDTLDEDEIANLKDTIETLIPILQTTKEKMSPIFTLYSYLKQYSNERSLLISSNYKLFLSELYMILDHNALDSLNIFSNNGKKGSLFWILDHTRTPFGSRELYNWVSRPLINKEEIENRLDALDCMLKVIGDIFFDSLNQILTKTPDLLKTLNRISYGSTSRNEVYYFLKQLVSIGDHFQLHEKYVKDNILSDTSNIFKNAPLLSQIFSRINEYFAENILPKLLSMININAALDRDHIKQITEFFNLNNYDNPDEILKIQRDIEEIKMELKESLYGIRKLLKRPQLEYKNDTEYLIEIRNTQIKNIPHDWVKVNNTKVVSRFATPITLKLVEKLNYEKELLLNECKKQYKRFLEMINDEYVNINRVIHELATYDCILSLAATSCNVNYCRPKFKSHCSEEKQYINIKEGRNPVIESLDITYVPNNVQMAQHDSRINIITGPNMGGKSSYIRQVALLLIMAQIGSYVPAVSMESSLFDNILTRIGAQDNILEGRSTFKMEMEDMLRCISQCTSKSLLLLDEVGRGTGTIDGKAISYALLKYFCELSEDCPLVLFTTHFSELGASFDSQLLKNYYMDFVEEHRAGESWPSVVFLYTLKPGISNDSYGLNVARLANVENDIISKAYEKSSELKLFEREYLKLLELPIQLRDAVQVKRYSENVQSTTIIDKFKKLMDMDISEL</sequence>
<dbReference type="GeneID" id="64855447"/>
<dbReference type="Proteomes" id="UP000644660">
    <property type="component" value="Unassembled WGS sequence"/>
</dbReference>
<dbReference type="InterPro" id="IPR007695">
    <property type="entry name" value="DNA_mismatch_repair_MutS-lik_N"/>
</dbReference>
<evidence type="ECO:0000256" key="9">
    <source>
        <dbReference type="ARBA" id="ARBA00023204"/>
    </source>
</evidence>
<evidence type="ECO:0000256" key="11">
    <source>
        <dbReference type="ARBA" id="ARBA00029792"/>
    </source>
</evidence>
<keyword evidence="15" id="KW-1185">Reference proteome</keyword>
<dbReference type="PANTHER" id="PTHR11361:SF122">
    <property type="entry name" value="DNA MISMATCH REPAIR PROTEIN MSH3"/>
    <property type="match status" value="1"/>
</dbReference>
<dbReference type="GO" id="GO:0006298">
    <property type="term" value="P:mismatch repair"/>
    <property type="evidence" value="ECO:0007669"/>
    <property type="project" value="InterPro"/>
</dbReference>
<dbReference type="InterPro" id="IPR017261">
    <property type="entry name" value="DNA_mismatch_repair_MutS/MSH"/>
</dbReference>
<evidence type="ECO:0000256" key="1">
    <source>
        <dbReference type="ARBA" id="ARBA00004123"/>
    </source>
</evidence>
<dbReference type="InterPro" id="IPR045076">
    <property type="entry name" value="MutS"/>
</dbReference>
<dbReference type="EMBL" id="CAEFZW010000001">
    <property type="protein sequence ID" value="CAB4252323.1"/>
    <property type="molecule type" value="Genomic_DNA"/>
</dbReference>
<dbReference type="SMART" id="SM00533">
    <property type="entry name" value="MUTSd"/>
    <property type="match status" value="1"/>
</dbReference>
<dbReference type="Gene3D" id="1.10.1420.10">
    <property type="match status" value="2"/>
</dbReference>
<feature type="domain" description="DNA mismatch repair proteins mutS family" evidence="13">
    <location>
        <begin position="912"/>
        <end position="928"/>
    </location>
</feature>
<evidence type="ECO:0000256" key="5">
    <source>
        <dbReference type="ARBA" id="ARBA00022741"/>
    </source>
</evidence>
<evidence type="ECO:0000256" key="12">
    <source>
        <dbReference type="SAM" id="MobiDB-lite"/>
    </source>
</evidence>
<evidence type="ECO:0000256" key="4">
    <source>
        <dbReference type="ARBA" id="ARBA00022151"/>
    </source>
</evidence>
<dbReference type="InterPro" id="IPR027417">
    <property type="entry name" value="P-loop_NTPase"/>
</dbReference>
<dbReference type="Pfam" id="PF05190">
    <property type="entry name" value="MutS_IV"/>
    <property type="match status" value="1"/>
</dbReference>
<dbReference type="GO" id="GO:0005634">
    <property type="term" value="C:nucleus"/>
    <property type="evidence" value="ECO:0007669"/>
    <property type="project" value="UniProtKB-SubCell"/>
</dbReference>
<dbReference type="PROSITE" id="PS00486">
    <property type="entry name" value="DNA_MISMATCH_REPAIR_2"/>
    <property type="match status" value="1"/>
</dbReference>
<evidence type="ECO:0000256" key="2">
    <source>
        <dbReference type="ARBA" id="ARBA00007094"/>
    </source>
</evidence>
<keyword evidence="8" id="KW-0238">DNA-binding</keyword>
<reference evidence="14 15" key="1">
    <citation type="submission" date="2020-05" db="EMBL/GenBank/DDBJ databases">
        <authorList>
            <person name="Casaregola S."/>
            <person name="Devillers H."/>
            <person name="Grondin C."/>
        </authorList>
    </citation>
    <scope>NUCLEOTIDE SEQUENCE [LARGE SCALE GENOMIC DNA]</scope>
    <source>
        <strain evidence="14 15">CLIB 1767</strain>
    </source>
</reference>
<dbReference type="Pfam" id="PF00488">
    <property type="entry name" value="MutS_V"/>
    <property type="match status" value="1"/>
</dbReference>
<protein>
    <recommendedName>
        <fullName evidence="3">DNA mismatch repair protein MSH3</fullName>
    </recommendedName>
    <alternativeName>
        <fullName evidence="4">DNA mismatch repair protein msh3</fullName>
    </alternativeName>
    <alternativeName>
        <fullName evidence="11">MutS protein homolog 3</fullName>
    </alternativeName>
</protein>
<dbReference type="Pfam" id="PF05192">
    <property type="entry name" value="MutS_III"/>
    <property type="match status" value="1"/>
</dbReference>
<evidence type="ECO:0000256" key="8">
    <source>
        <dbReference type="ARBA" id="ARBA00023125"/>
    </source>
</evidence>
<dbReference type="SUPFAM" id="SSF48334">
    <property type="entry name" value="DNA repair protein MutS, domain III"/>
    <property type="match status" value="1"/>
</dbReference>
<dbReference type="GO" id="GO:0140664">
    <property type="term" value="F:ATP-dependent DNA damage sensor activity"/>
    <property type="evidence" value="ECO:0007669"/>
    <property type="project" value="InterPro"/>
</dbReference>
<proteinExistence type="inferred from homology"/>
<dbReference type="InterPro" id="IPR007696">
    <property type="entry name" value="DNA_mismatch_repair_MutS_core"/>
</dbReference>
<evidence type="ECO:0000313" key="14">
    <source>
        <dbReference type="EMBL" id="CAB4252323.1"/>
    </source>
</evidence>
<organism evidence="14 15">
    <name type="scientific">Maudiozyma barnettii</name>
    <dbReference type="NCBI Taxonomy" id="61262"/>
    <lineage>
        <taxon>Eukaryota</taxon>
        <taxon>Fungi</taxon>
        <taxon>Dikarya</taxon>
        <taxon>Ascomycota</taxon>
        <taxon>Saccharomycotina</taxon>
        <taxon>Saccharomycetes</taxon>
        <taxon>Saccharomycetales</taxon>
        <taxon>Saccharomycetaceae</taxon>
        <taxon>Maudiozyma</taxon>
    </lineage>
</organism>
<keyword evidence="10" id="KW-0539">Nucleus</keyword>
<dbReference type="InterPro" id="IPR036187">
    <property type="entry name" value="DNA_mismatch_repair_MutS_sf"/>
</dbReference>
<keyword evidence="9" id="KW-0234">DNA repair</keyword>
<dbReference type="InterPro" id="IPR016151">
    <property type="entry name" value="DNA_mismatch_repair_MutS_N"/>
</dbReference>
<dbReference type="Gene3D" id="3.40.1170.10">
    <property type="entry name" value="DNA repair protein MutS, domain I"/>
    <property type="match status" value="1"/>
</dbReference>
<evidence type="ECO:0000313" key="15">
    <source>
        <dbReference type="Proteomes" id="UP000644660"/>
    </source>
</evidence>
<dbReference type="InterPro" id="IPR036678">
    <property type="entry name" value="MutS_con_dom_sf"/>
</dbReference>
<comment type="subcellular location">
    <subcellularLocation>
        <location evidence="1">Nucleus</location>
    </subcellularLocation>
</comment>
<dbReference type="SMART" id="SM00534">
    <property type="entry name" value="MUTSac"/>
    <property type="match status" value="1"/>
</dbReference>
<dbReference type="GO" id="GO:0005524">
    <property type="term" value="F:ATP binding"/>
    <property type="evidence" value="ECO:0007669"/>
    <property type="project" value="UniProtKB-KW"/>
</dbReference>
<dbReference type="OrthoDB" id="121051at2759"/>
<dbReference type="RefSeq" id="XP_041404361.1">
    <property type="nucleotide sequence ID" value="XM_041548427.1"/>
</dbReference>
<evidence type="ECO:0000256" key="3">
    <source>
        <dbReference type="ARBA" id="ARBA00019000"/>
    </source>
</evidence>
<name>A0A8H2VBQ2_9SACH</name>
<dbReference type="PIRSF" id="PIRSF037677">
    <property type="entry name" value="DNA_mis_repair_Msh6"/>
    <property type="match status" value="1"/>
</dbReference>
<comment type="similarity">
    <text evidence="2">Belongs to the DNA mismatch repair MutS family. MSH3 subfamily.</text>
</comment>
<dbReference type="Gene3D" id="3.30.420.110">
    <property type="entry name" value="MutS, connector domain"/>
    <property type="match status" value="1"/>
</dbReference>
<dbReference type="SUPFAM" id="SSF52540">
    <property type="entry name" value="P-loop containing nucleoside triphosphate hydrolases"/>
    <property type="match status" value="1"/>
</dbReference>
<evidence type="ECO:0000256" key="7">
    <source>
        <dbReference type="ARBA" id="ARBA00022840"/>
    </source>
</evidence>